<organism evidence="2 3">
    <name type="scientific">Limosilactobacillus walteri</name>
    <dbReference type="NCBI Taxonomy" id="2268022"/>
    <lineage>
        <taxon>Bacteria</taxon>
        <taxon>Bacillati</taxon>
        <taxon>Bacillota</taxon>
        <taxon>Bacilli</taxon>
        <taxon>Lactobacillales</taxon>
        <taxon>Lactobacillaceae</taxon>
        <taxon>Limosilactobacillus</taxon>
    </lineage>
</organism>
<name>A0ABR8P6X9_9LACO</name>
<protein>
    <recommendedName>
        <fullName evidence="4">Competence protein ComGF</fullName>
    </recommendedName>
</protein>
<keyword evidence="1" id="KW-0812">Transmembrane</keyword>
<keyword evidence="1" id="KW-0472">Membrane</keyword>
<evidence type="ECO:0000256" key="1">
    <source>
        <dbReference type="SAM" id="Phobius"/>
    </source>
</evidence>
<keyword evidence="3" id="KW-1185">Reference proteome</keyword>
<accession>A0ABR8P6X9</accession>
<dbReference type="Proteomes" id="UP000704341">
    <property type="component" value="Unassembled WGS sequence"/>
</dbReference>
<gene>
    <name evidence="2" type="ORF">DTK66_04825</name>
</gene>
<evidence type="ECO:0000313" key="3">
    <source>
        <dbReference type="Proteomes" id="UP000704341"/>
    </source>
</evidence>
<proteinExistence type="predicted"/>
<dbReference type="EMBL" id="QORN01000017">
    <property type="protein sequence ID" value="MBD5806443.1"/>
    <property type="molecule type" value="Genomic_DNA"/>
</dbReference>
<dbReference type="InterPro" id="IPR016977">
    <property type="entry name" value="ComGF"/>
</dbReference>
<evidence type="ECO:0008006" key="4">
    <source>
        <dbReference type="Google" id="ProtNLM"/>
    </source>
</evidence>
<sequence length="150" mass="16980">MAGNKLKKAAFTLVEGICALIITSLVVSNISLTMTSVKKANCIDLDSTINWYLFIQELESSSHRFAVVQVQKRHLFLYSQTAHRNYELKGSTTLFLTCVRSGGYLPLLDNIKAHHYSFTQLDSQRVLIEVERTNGKKENTIVKFYPAPTH</sequence>
<comment type="caution">
    <text evidence="2">The sequence shown here is derived from an EMBL/GenBank/DDBJ whole genome shotgun (WGS) entry which is preliminary data.</text>
</comment>
<evidence type="ECO:0000313" key="2">
    <source>
        <dbReference type="EMBL" id="MBD5806443.1"/>
    </source>
</evidence>
<dbReference type="RefSeq" id="WP_191667940.1">
    <property type="nucleotide sequence ID" value="NZ_QORN01000017.1"/>
</dbReference>
<dbReference type="Pfam" id="PF15980">
    <property type="entry name" value="ComGF"/>
    <property type="match status" value="1"/>
</dbReference>
<feature type="transmembrane region" description="Helical" evidence="1">
    <location>
        <begin position="12"/>
        <end position="32"/>
    </location>
</feature>
<reference evidence="2 3" key="1">
    <citation type="submission" date="2018-07" db="EMBL/GenBank/DDBJ databases">
        <title>Phylogenomic Insights into understanding Host Adaptation of Lactobacillus reuteri by a novel species, Lactobacillus spp. M31.</title>
        <authorList>
            <person name="Sharma S."/>
            <person name="Patil P."/>
            <person name="Korpole S."/>
            <person name="Patil P.B."/>
        </authorList>
    </citation>
    <scope>NUCLEOTIDE SEQUENCE [LARGE SCALE GENOMIC DNA]</scope>
    <source>
        <strain evidence="2 3">M31</strain>
    </source>
</reference>
<keyword evidence="1" id="KW-1133">Transmembrane helix</keyword>